<gene>
    <name evidence="3" type="ordered locus">BAV3406</name>
</gene>
<name>Q2KTJ5_BORA1</name>
<evidence type="ECO:0000313" key="4">
    <source>
        <dbReference type="Proteomes" id="UP000001977"/>
    </source>
</evidence>
<dbReference type="eggNOG" id="COG2068">
    <property type="taxonomic scope" value="Bacteria"/>
</dbReference>
<feature type="domain" description="MobA-like NTP transferase" evidence="2">
    <location>
        <begin position="17"/>
        <end position="179"/>
    </location>
</feature>
<dbReference type="EMBL" id="AM167904">
    <property type="protein sequence ID" value="CAJ51016.1"/>
    <property type="molecule type" value="Genomic_DNA"/>
</dbReference>
<evidence type="ECO:0000313" key="3">
    <source>
        <dbReference type="EMBL" id="CAJ51016.1"/>
    </source>
</evidence>
<dbReference type="Gene3D" id="3.90.550.10">
    <property type="entry name" value="Spore Coat Polysaccharide Biosynthesis Protein SpsA, Chain A"/>
    <property type="match status" value="1"/>
</dbReference>
<organism evidence="3 4">
    <name type="scientific">Bordetella avium (strain 197N)</name>
    <dbReference type="NCBI Taxonomy" id="360910"/>
    <lineage>
        <taxon>Bacteria</taxon>
        <taxon>Pseudomonadati</taxon>
        <taxon>Pseudomonadota</taxon>
        <taxon>Betaproteobacteria</taxon>
        <taxon>Burkholderiales</taxon>
        <taxon>Alcaligenaceae</taxon>
        <taxon>Bordetella</taxon>
    </lineage>
</organism>
<dbReference type="RefSeq" id="WP_012419042.1">
    <property type="nucleotide sequence ID" value="NC_010645.1"/>
</dbReference>
<proteinExistence type="predicted"/>
<dbReference type="Pfam" id="PF12804">
    <property type="entry name" value="NTP_transf_3"/>
    <property type="match status" value="1"/>
</dbReference>
<reference evidence="3 4" key="1">
    <citation type="journal article" date="2006" name="J. Bacteriol.">
        <title>Comparison of the genome sequence of the poultry pathogen Bordetella avium with those of B. bronchiseptica, B. pertussis, and B. parapertussis reveals extensive diversity in surface structures associated with host interaction.</title>
        <authorList>
            <person name="Sebaihia M."/>
            <person name="Preston A."/>
            <person name="Maskell D.J."/>
            <person name="Kuzmiak H."/>
            <person name="Connell T.D."/>
            <person name="King N.D."/>
            <person name="Orndorff P.E."/>
            <person name="Miyamoto D.M."/>
            <person name="Thomson N.R."/>
            <person name="Harris D."/>
            <person name="Goble A."/>
            <person name="Lord A."/>
            <person name="Murphy L."/>
            <person name="Quail M.A."/>
            <person name="Rutter S."/>
            <person name="Squares R."/>
            <person name="Squares S."/>
            <person name="Woodward J."/>
            <person name="Parkhill J."/>
            <person name="Temple L.M."/>
        </authorList>
    </citation>
    <scope>NUCLEOTIDE SEQUENCE [LARGE SCALE GENOMIC DNA]</scope>
    <source>
        <strain evidence="3 4">197N</strain>
    </source>
</reference>
<dbReference type="CDD" id="cd04182">
    <property type="entry name" value="GT_2_like_f"/>
    <property type="match status" value="1"/>
</dbReference>
<dbReference type="InterPro" id="IPR025877">
    <property type="entry name" value="MobA-like_NTP_Trfase"/>
</dbReference>
<keyword evidence="4" id="KW-1185">Reference proteome</keyword>
<dbReference type="SUPFAM" id="SSF53448">
    <property type="entry name" value="Nucleotide-diphospho-sugar transferases"/>
    <property type="match status" value="1"/>
</dbReference>
<accession>Q2KTJ5</accession>
<dbReference type="AlphaFoldDB" id="Q2KTJ5"/>
<dbReference type="Proteomes" id="UP000001977">
    <property type="component" value="Chromosome"/>
</dbReference>
<dbReference type="HOGENOM" id="CLU_061980_4_1_4"/>
<evidence type="ECO:0000256" key="1">
    <source>
        <dbReference type="ARBA" id="ARBA00022842"/>
    </source>
</evidence>
<dbReference type="STRING" id="360910.BAV3406"/>
<dbReference type="PANTHER" id="PTHR43777">
    <property type="entry name" value="MOLYBDENUM COFACTOR CYTIDYLYLTRANSFERASE"/>
    <property type="match status" value="1"/>
</dbReference>
<keyword evidence="1" id="KW-0460">Magnesium</keyword>
<dbReference type="InterPro" id="IPR029044">
    <property type="entry name" value="Nucleotide-diphossugar_trans"/>
</dbReference>
<dbReference type="GO" id="GO:0016779">
    <property type="term" value="F:nucleotidyltransferase activity"/>
    <property type="evidence" value="ECO:0007669"/>
    <property type="project" value="UniProtKB-ARBA"/>
</dbReference>
<dbReference type="PANTHER" id="PTHR43777:SF1">
    <property type="entry name" value="MOLYBDENUM COFACTOR CYTIDYLYLTRANSFERASE"/>
    <property type="match status" value="1"/>
</dbReference>
<dbReference type="KEGG" id="bav:BAV3406"/>
<evidence type="ECO:0000259" key="2">
    <source>
        <dbReference type="Pfam" id="PF12804"/>
    </source>
</evidence>
<sequence length="202" mass="21462">MYPTETSNFIVVKKRFGILLAGGQGSRFLAQRPGENKLLAQLSDGRLLAQASAMNLRSAVDEVVAVVRPGCDALTSLLRDEGCEVVVSDDAVLGMGASLAVAARHLMQRVAPAVVLVALADMPWIAAATYKQVLDVEAMIAAPVFAGQRGHPVAFDAVLLPQLAELSGDAGARELIRRLGLREVWVEDPGVLRDVDVPKDVV</sequence>
<protein>
    <recommendedName>
        <fullName evidence="2">MobA-like NTP transferase domain-containing protein</fullName>
    </recommendedName>
</protein>
<dbReference type="OrthoDB" id="5298793at2"/>